<dbReference type="FunFam" id="3.30.70.330:FF:000714">
    <property type="entry name" value="Glycine-rich RNA-binding protein 2, mitochondrial"/>
    <property type="match status" value="1"/>
</dbReference>
<dbReference type="Gene3D" id="3.30.70.330">
    <property type="match status" value="1"/>
</dbReference>
<dbReference type="SMART" id="SM00360">
    <property type="entry name" value="RRM"/>
    <property type="match status" value="1"/>
</dbReference>
<comment type="caution">
    <text evidence="4">The sequence shown here is derived from an EMBL/GenBank/DDBJ whole genome shotgun (WGS) entry which is preliminary data.</text>
</comment>
<feature type="domain" description="RRM" evidence="3">
    <location>
        <begin position="99"/>
        <end position="177"/>
    </location>
</feature>
<dbReference type="PANTHER" id="PTHR48027">
    <property type="entry name" value="HETEROGENEOUS NUCLEAR RIBONUCLEOPROTEIN 87F-RELATED"/>
    <property type="match status" value="1"/>
</dbReference>
<organism evidence="4 5">
    <name type="scientific">Phaseolus coccineus</name>
    <name type="common">Scarlet runner bean</name>
    <name type="synonym">Phaseolus multiflorus</name>
    <dbReference type="NCBI Taxonomy" id="3886"/>
    <lineage>
        <taxon>Eukaryota</taxon>
        <taxon>Viridiplantae</taxon>
        <taxon>Streptophyta</taxon>
        <taxon>Embryophyta</taxon>
        <taxon>Tracheophyta</taxon>
        <taxon>Spermatophyta</taxon>
        <taxon>Magnoliopsida</taxon>
        <taxon>eudicotyledons</taxon>
        <taxon>Gunneridae</taxon>
        <taxon>Pentapetalae</taxon>
        <taxon>rosids</taxon>
        <taxon>fabids</taxon>
        <taxon>Fabales</taxon>
        <taxon>Fabaceae</taxon>
        <taxon>Papilionoideae</taxon>
        <taxon>50 kb inversion clade</taxon>
        <taxon>NPAAA clade</taxon>
        <taxon>indigoferoid/millettioid clade</taxon>
        <taxon>Phaseoleae</taxon>
        <taxon>Phaseolus</taxon>
    </lineage>
</organism>
<evidence type="ECO:0000259" key="3">
    <source>
        <dbReference type="PROSITE" id="PS50102"/>
    </source>
</evidence>
<keyword evidence="1 2" id="KW-0694">RNA-binding</keyword>
<dbReference type="Pfam" id="PF00076">
    <property type="entry name" value="RRM_1"/>
    <property type="match status" value="1"/>
</dbReference>
<dbReference type="InterPro" id="IPR000504">
    <property type="entry name" value="RRM_dom"/>
</dbReference>
<dbReference type="AlphaFoldDB" id="A0AAN9LTB7"/>
<dbReference type="SUPFAM" id="SSF54928">
    <property type="entry name" value="RNA-binding domain, RBD"/>
    <property type="match status" value="1"/>
</dbReference>
<accession>A0AAN9LTB7</accession>
<gene>
    <name evidence="4" type="ORF">VNO80_24653</name>
</gene>
<dbReference type="PROSITE" id="PS50102">
    <property type="entry name" value="RRM"/>
    <property type="match status" value="1"/>
</dbReference>
<evidence type="ECO:0000256" key="1">
    <source>
        <dbReference type="ARBA" id="ARBA00022884"/>
    </source>
</evidence>
<dbReference type="InterPro" id="IPR052462">
    <property type="entry name" value="SLIRP/GR-RBP-like"/>
</dbReference>
<protein>
    <recommendedName>
        <fullName evidence="3">RRM domain-containing protein</fullName>
    </recommendedName>
</protein>
<evidence type="ECO:0000256" key="2">
    <source>
        <dbReference type="PROSITE-ProRule" id="PRU00176"/>
    </source>
</evidence>
<reference evidence="4 5" key="1">
    <citation type="submission" date="2024-01" db="EMBL/GenBank/DDBJ databases">
        <title>The genomes of 5 underutilized Papilionoideae crops provide insights into root nodulation and disease resistanc.</title>
        <authorList>
            <person name="Jiang F."/>
        </authorList>
    </citation>
    <scope>NUCLEOTIDE SEQUENCE [LARGE SCALE GENOMIC DNA]</scope>
    <source>
        <strain evidence="4">JINMINGXINNONG_FW02</strain>
        <tissue evidence="4">Leaves</tissue>
    </source>
</reference>
<name>A0AAN9LTB7_PHACN</name>
<sequence>MSICLWYDNWHGCLYQCVVAIKLIHAIRNTPECYEQLRLEVTQRTKKRICSPPFHLVVIAESISFRKEQNGLVEIALAKGNPLLFPLSRFLCVRHHSSANLFVAGLSWDTNEPILRDAFEQHGEIIEVRVICDHVTGKSRGYGLVRFVSETTAATARKEMNGQILDGRRIRVSYAHKR</sequence>
<dbReference type="InterPro" id="IPR035979">
    <property type="entry name" value="RBD_domain_sf"/>
</dbReference>
<dbReference type="Proteomes" id="UP001374584">
    <property type="component" value="Unassembled WGS sequence"/>
</dbReference>
<evidence type="ECO:0000313" key="4">
    <source>
        <dbReference type="EMBL" id="KAK7341716.1"/>
    </source>
</evidence>
<proteinExistence type="predicted"/>
<dbReference type="InterPro" id="IPR012677">
    <property type="entry name" value="Nucleotide-bd_a/b_plait_sf"/>
</dbReference>
<keyword evidence="5" id="KW-1185">Reference proteome</keyword>
<dbReference type="GO" id="GO:0003723">
    <property type="term" value="F:RNA binding"/>
    <property type="evidence" value="ECO:0007669"/>
    <property type="project" value="UniProtKB-UniRule"/>
</dbReference>
<evidence type="ECO:0000313" key="5">
    <source>
        <dbReference type="Proteomes" id="UP001374584"/>
    </source>
</evidence>
<dbReference type="EMBL" id="JAYMYR010000009">
    <property type="protein sequence ID" value="KAK7341716.1"/>
    <property type="molecule type" value="Genomic_DNA"/>
</dbReference>